<dbReference type="Gene3D" id="3.30.160.60">
    <property type="entry name" value="Classic Zinc Finger"/>
    <property type="match status" value="1"/>
</dbReference>
<dbReference type="Proteomes" id="UP000507470">
    <property type="component" value="Unassembled WGS sequence"/>
</dbReference>
<evidence type="ECO:0000313" key="5">
    <source>
        <dbReference type="Proteomes" id="UP000507470"/>
    </source>
</evidence>
<keyword evidence="2" id="KW-0175">Coiled coil</keyword>
<keyword evidence="1" id="KW-0862">Zinc</keyword>
<keyword evidence="1" id="KW-0863">Zinc-finger</keyword>
<keyword evidence="1" id="KW-0479">Metal-binding</keyword>
<accession>A0A6J8BIA6</accession>
<evidence type="ECO:0000256" key="1">
    <source>
        <dbReference type="PROSITE-ProRule" id="PRU00024"/>
    </source>
</evidence>
<keyword evidence="5" id="KW-1185">Reference proteome</keyword>
<dbReference type="PROSITE" id="PS50119">
    <property type="entry name" value="ZF_BBOX"/>
    <property type="match status" value="1"/>
</dbReference>
<organism evidence="4 5">
    <name type="scientific">Mytilus coruscus</name>
    <name type="common">Sea mussel</name>
    <dbReference type="NCBI Taxonomy" id="42192"/>
    <lineage>
        <taxon>Eukaryota</taxon>
        <taxon>Metazoa</taxon>
        <taxon>Spiralia</taxon>
        <taxon>Lophotrochozoa</taxon>
        <taxon>Mollusca</taxon>
        <taxon>Bivalvia</taxon>
        <taxon>Autobranchia</taxon>
        <taxon>Pteriomorphia</taxon>
        <taxon>Mytilida</taxon>
        <taxon>Mytiloidea</taxon>
        <taxon>Mytilidae</taxon>
        <taxon>Mytilinae</taxon>
        <taxon>Mytilus</taxon>
    </lineage>
</organism>
<dbReference type="GO" id="GO:0061630">
    <property type="term" value="F:ubiquitin protein ligase activity"/>
    <property type="evidence" value="ECO:0007669"/>
    <property type="project" value="TreeGrafter"/>
</dbReference>
<dbReference type="AlphaFoldDB" id="A0A6J8BIA6"/>
<dbReference type="PANTHER" id="PTHR25462">
    <property type="entry name" value="BONUS, ISOFORM C-RELATED"/>
    <property type="match status" value="1"/>
</dbReference>
<protein>
    <recommendedName>
        <fullName evidence="3">B box-type domain-containing protein</fullName>
    </recommendedName>
</protein>
<dbReference type="Pfam" id="PF00643">
    <property type="entry name" value="zf-B_box"/>
    <property type="match status" value="1"/>
</dbReference>
<dbReference type="SUPFAM" id="SSF57845">
    <property type="entry name" value="B-box zinc-binding domain"/>
    <property type="match status" value="1"/>
</dbReference>
<gene>
    <name evidence="4" type="ORF">MCOR_19146</name>
</gene>
<dbReference type="GO" id="GO:0008270">
    <property type="term" value="F:zinc ion binding"/>
    <property type="evidence" value="ECO:0007669"/>
    <property type="project" value="UniProtKB-KW"/>
</dbReference>
<evidence type="ECO:0000256" key="2">
    <source>
        <dbReference type="SAM" id="Coils"/>
    </source>
</evidence>
<reference evidence="4 5" key="1">
    <citation type="submission" date="2020-06" db="EMBL/GenBank/DDBJ databases">
        <authorList>
            <person name="Li R."/>
            <person name="Bekaert M."/>
        </authorList>
    </citation>
    <scope>NUCLEOTIDE SEQUENCE [LARGE SCALE GENOMIC DNA]</scope>
    <source>
        <strain evidence="5">wild</strain>
    </source>
</reference>
<dbReference type="InterPro" id="IPR047153">
    <property type="entry name" value="TRIM45/56/19-like"/>
</dbReference>
<dbReference type="InterPro" id="IPR000315">
    <property type="entry name" value="Znf_B-box"/>
</dbReference>
<sequence>MCNKCCDKVHLKFKNAKDHKIVDIKDIGMYTQEMDFTNIKCQEHTGQNCCLFCDSCDQLICPLCISKTHNGHGLIEISKSYEIKLDKLKEAQIKVKSNLKKLKKHDVIIKDVQKFEEKQYRDTKEKIQAQNKALKRTVDHFTERMEKELKHKISLHQNSTEKEQSTTNQLKKVNDKISTIEDTIKTKDASKVFIYSNELEQSISEEIELPELNINHIPIFCKGGITLEAFGSLQD</sequence>
<name>A0A6J8BIA6_MYTCO</name>
<feature type="domain" description="B box-type" evidence="3">
    <location>
        <begin position="36"/>
        <end position="77"/>
    </location>
</feature>
<dbReference type="CDD" id="cd19756">
    <property type="entry name" value="Bbox2"/>
    <property type="match status" value="1"/>
</dbReference>
<feature type="coiled-coil region" evidence="2">
    <location>
        <begin position="85"/>
        <end position="144"/>
    </location>
</feature>
<proteinExistence type="predicted"/>
<evidence type="ECO:0000313" key="4">
    <source>
        <dbReference type="EMBL" id="CAC5383393.1"/>
    </source>
</evidence>
<dbReference type="PANTHER" id="PTHR25462:SF296">
    <property type="entry name" value="MEIOTIC P26, ISOFORM F"/>
    <property type="match status" value="1"/>
</dbReference>
<evidence type="ECO:0000259" key="3">
    <source>
        <dbReference type="PROSITE" id="PS50119"/>
    </source>
</evidence>
<dbReference type="EMBL" id="CACVKT020003360">
    <property type="protein sequence ID" value="CAC5383393.1"/>
    <property type="molecule type" value="Genomic_DNA"/>
</dbReference>